<gene>
    <name evidence="1" type="ORF">KK1_000338</name>
</gene>
<dbReference type="Gramene" id="C.cajan_00329.t">
    <property type="protein sequence ID" value="C.cajan_00329.t.cds1"/>
    <property type="gene ID" value="C.cajan_00329"/>
</dbReference>
<dbReference type="AlphaFoldDB" id="A0A151SH45"/>
<reference evidence="1 2" key="1">
    <citation type="journal article" date="2012" name="Nat. Biotechnol.">
        <title>Draft genome sequence of pigeonpea (Cajanus cajan), an orphan legume crop of resource-poor farmers.</title>
        <authorList>
            <person name="Varshney R.K."/>
            <person name="Chen W."/>
            <person name="Li Y."/>
            <person name="Bharti A.K."/>
            <person name="Saxena R.K."/>
            <person name="Schlueter J.A."/>
            <person name="Donoghue M.T."/>
            <person name="Azam S."/>
            <person name="Fan G."/>
            <person name="Whaley A.M."/>
            <person name="Farmer A.D."/>
            <person name="Sheridan J."/>
            <person name="Iwata A."/>
            <person name="Tuteja R."/>
            <person name="Penmetsa R.V."/>
            <person name="Wu W."/>
            <person name="Upadhyaya H.D."/>
            <person name="Yang S.P."/>
            <person name="Shah T."/>
            <person name="Saxena K.B."/>
            <person name="Michael T."/>
            <person name="McCombie W.R."/>
            <person name="Yang B."/>
            <person name="Zhang G."/>
            <person name="Yang H."/>
            <person name="Wang J."/>
            <person name="Spillane C."/>
            <person name="Cook D.R."/>
            <person name="May G.D."/>
            <person name="Xu X."/>
            <person name="Jackson S.A."/>
        </authorList>
    </citation>
    <scope>NUCLEOTIDE SEQUENCE [LARGE SCALE GENOMIC DNA]</scope>
    <source>
        <strain evidence="2">cv. Asha</strain>
    </source>
</reference>
<protein>
    <submittedName>
        <fullName evidence="1">Uncharacterized protein</fullName>
    </submittedName>
</protein>
<organism evidence="1 2">
    <name type="scientific">Cajanus cajan</name>
    <name type="common">Pigeon pea</name>
    <name type="synonym">Cajanus indicus</name>
    <dbReference type="NCBI Taxonomy" id="3821"/>
    <lineage>
        <taxon>Eukaryota</taxon>
        <taxon>Viridiplantae</taxon>
        <taxon>Streptophyta</taxon>
        <taxon>Embryophyta</taxon>
        <taxon>Tracheophyta</taxon>
        <taxon>Spermatophyta</taxon>
        <taxon>Magnoliopsida</taxon>
        <taxon>eudicotyledons</taxon>
        <taxon>Gunneridae</taxon>
        <taxon>Pentapetalae</taxon>
        <taxon>rosids</taxon>
        <taxon>fabids</taxon>
        <taxon>Fabales</taxon>
        <taxon>Fabaceae</taxon>
        <taxon>Papilionoideae</taxon>
        <taxon>50 kb inversion clade</taxon>
        <taxon>NPAAA clade</taxon>
        <taxon>indigoferoid/millettioid clade</taxon>
        <taxon>Phaseoleae</taxon>
        <taxon>Cajanus</taxon>
    </lineage>
</organism>
<sequence length="171" mass="19261">MSRGEHVRGRGSMSAISGKLRMAEWPLMVRAATSWARAAISGVAKVPSQMRDFLRGSRISDTHFPQLRFRTPWYTGCLLLCFWAFEVVELECEPEDEEEVVSEEFVSLEVVVVCVCVCVFVCVIVTPSGECLHIGQVSNVFGDKGEWPMQEHRLCPPPFLLNYITLSYSDP</sequence>
<dbReference type="Proteomes" id="UP000075243">
    <property type="component" value="Chromosome 11"/>
</dbReference>
<dbReference type="EMBL" id="CM003613">
    <property type="protein sequence ID" value="KYP54164.1"/>
    <property type="molecule type" value="Genomic_DNA"/>
</dbReference>
<name>A0A151SH45_CAJCA</name>
<keyword evidence="2" id="KW-1185">Reference proteome</keyword>
<evidence type="ECO:0000313" key="2">
    <source>
        <dbReference type="Proteomes" id="UP000075243"/>
    </source>
</evidence>
<proteinExistence type="predicted"/>
<accession>A0A151SH45</accession>
<evidence type="ECO:0000313" key="1">
    <source>
        <dbReference type="EMBL" id="KYP54164.1"/>
    </source>
</evidence>